<dbReference type="EMBL" id="CP027059">
    <property type="protein sequence ID" value="UQZ82191.1"/>
    <property type="molecule type" value="Genomic_DNA"/>
</dbReference>
<evidence type="ECO:0000313" key="1">
    <source>
        <dbReference type="EMBL" id="UQZ82191.1"/>
    </source>
</evidence>
<dbReference type="InterPro" id="IPR029058">
    <property type="entry name" value="AB_hydrolase_fold"/>
</dbReference>
<sequence>MAWLHVHYHSEVLRMPVPMEVLLPQHLSGGSRTVSDPGPYPTLYLLHGRSDDHTAWMRRTSIERYVERLPLAVVMPAGHLGWYTDMAMGRNYFTFITEELPAVCERMFPLSGAREDRFIAGLSMGGYGAMKAGLLVPEKYAAAASFSGALDALDMLERIGEGQASDVFGSKEQLAGSKNDLFAAAAARAESDAPCPELYAWCGTEDFLYEANVRFRDHALQLGLPLTYEEGPGDHSWAYWDRCIERVLQWLPLRETGTR</sequence>
<keyword evidence="2" id="KW-1185">Reference proteome</keyword>
<dbReference type="PANTHER" id="PTHR48098">
    <property type="entry name" value="ENTEROCHELIN ESTERASE-RELATED"/>
    <property type="match status" value="1"/>
</dbReference>
<dbReference type="Proteomes" id="UP001057134">
    <property type="component" value="Chromosome"/>
</dbReference>
<proteinExistence type="predicted"/>
<evidence type="ECO:0000313" key="2">
    <source>
        <dbReference type="Proteomes" id="UP001057134"/>
    </source>
</evidence>
<accession>A0ABY4RIE9</accession>
<dbReference type="InterPro" id="IPR000801">
    <property type="entry name" value="Esterase-like"/>
</dbReference>
<dbReference type="SUPFAM" id="SSF53474">
    <property type="entry name" value="alpha/beta-Hydrolases"/>
    <property type="match status" value="1"/>
</dbReference>
<dbReference type="Pfam" id="PF00756">
    <property type="entry name" value="Esterase"/>
    <property type="match status" value="1"/>
</dbReference>
<gene>
    <name evidence="1" type="primary">axe1-6A</name>
    <name evidence="1" type="ORF">SK3146_01348</name>
</gene>
<dbReference type="InterPro" id="IPR050583">
    <property type="entry name" value="Mycobacterial_A85_antigen"/>
</dbReference>
<dbReference type="Gene3D" id="3.40.50.1820">
    <property type="entry name" value="alpha/beta hydrolase"/>
    <property type="match status" value="1"/>
</dbReference>
<protein>
    <submittedName>
        <fullName evidence="1">Carbohydrate acetyl esterase/feruloyl esterase</fullName>
    </submittedName>
</protein>
<organism evidence="1 2">
    <name type="scientific">Paenibacillus konkukensis</name>
    <dbReference type="NCBI Taxonomy" id="2020716"/>
    <lineage>
        <taxon>Bacteria</taxon>
        <taxon>Bacillati</taxon>
        <taxon>Bacillota</taxon>
        <taxon>Bacilli</taxon>
        <taxon>Bacillales</taxon>
        <taxon>Paenibacillaceae</taxon>
        <taxon>Paenibacillus</taxon>
    </lineage>
</organism>
<name>A0ABY4RIE9_9BACL</name>
<dbReference type="RefSeq" id="WP_249864357.1">
    <property type="nucleotide sequence ID" value="NZ_CP027059.1"/>
</dbReference>
<dbReference type="PANTHER" id="PTHR48098:SF1">
    <property type="entry name" value="DIACYLGLYCEROL ACYLTRANSFERASE_MYCOLYLTRANSFERASE AG85A"/>
    <property type="match status" value="1"/>
</dbReference>
<reference evidence="1" key="2">
    <citation type="journal article" date="2021" name="J Anim Sci Technol">
        <title>Complete genome sequence of Paenibacillus konkukensis sp. nov. SK3146 as a potential probiotic strain.</title>
        <authorList>
            <person name="Jung H.I."/>
            <person name="Park S."/>
            <person name="Niu K.M."/>
            <person name="Lee S.W."/>
            <person name="Kothari D."/>
            <person name="Yi K.J."/>
            <person name="Kim S.K."/>
        </authorList>
    </citation>
    <scope>NUCLEOTIDE SEQUENCE</scope>
    <source>
        <strain evidence="1">SK3146</strain>
    </source>
</reference>
<reference evidence="1" key="1">
    <citation type="submission" date="2018-02" db="EMBL/GenBank/DDBJ databases">
        <authorList>
            <person name="Kim S.-K."/>
            <person name="Jung H.-I."/>
            <person name="Lee S.-W."/>
        </authorList>
    </citation>
    <scope>NUCLEOTIDE SEQUENCE</scope>
    <source>
        <strain evidence="1">SK3146</strain>
    </source>
</reference>